<dbReference type="PRINTS" id="PR00700">
    <property type="entry name" value="PRTYPHPHTASE"/>
</dbReference>
<dbReference type="PROSITE" id="PS00383">
    <property type="entry name" value="TYR_PHOSPHATASE_1"/>
    <property type="match status" value="1"/>
</dbReference>
<evidence type="ECO:0000259" key="2">
    <source>
        <dbReference type="PROSITE" id="PS50055"/>
    </source>
</evidence>
<dbReference type="InterPro" id="IPR000242">
    <property type="entry name" value="PTP_cat"/>
</dbReference>
<dbReference type="Gene3D" id="3.90.190.10">
    <property type="entry name" value="Protein tyrosine phosphatase superfamily"/>
    <property type="match status" value="1"/>
</dbReference>
<dbReference type="PROSITE" id="PS50056">
    <property type="entry name" value="TYR_PHOSPHATASE_2"/>
    <property type="match status" value="1"/>
</dbReference>
<protein>
    <submittedName>
        <fullName evidence="5">Uncharacterized protein</fullName>
    </submittedName>
</protein>
<dbReference type="SMART" id="SM00194">
    <property type="entry name" value="PTPc"/>
    <property type="match status" value="1"/>
</dbReference>
<feature type="domain" description="Tyrosine-protein phosphatase" evidence="2">
    <location>
        <begin position="1"/>
        <end position="140"/>
    </location>
</feature>
<dbReference type="WBParaSite" id="PDA_v2.g13003.t1">
    <property type="protein sequence ID" value="PDA_v2.g13003.t1"/>
    <property type="gene ID" value="PDA_v2.g13003"/>
</dbReference>
<accession>A0A914PE25</accession>
<dbReference type="PANTHER" id="PTHR46163">
    <property type="entry name" value="TYROSINE-PROTEIN PHOSPHATASE-RELATED"/>
    <property type="match status" value="1"/>
</dbReference>
<dbReference type="Pfam" id="PF00102">
    <property type="entry name" value="Y_phosphatase"/>
    <property type="match status" value="1"/>
</dbReference>
<evidence type="ECO:0000259" key="3">
    <source>
        <dbReference type="PROSITE" id="PS50056"/>
    </source>
</evidence>
<dbReference type="InterPro" id="IPR029021">
    <property type="entry name" value="Prot-tyrosine_phosphatase-like"/>
</dbReference>
<evidence type="ECO:0000313" key="5">
    <source>
        <dbReference type="WBParaSite" id="PDA_v2.g13003.t1"/>
    </source>
</evidence>
<dbReference type="InterPro" id="IPR000387">
    <property type="entry name" value="Tyr_Pase_dom"/>
</dbReference>
<sequence length="159" mass="17885">MQRFICAQGPLDETAEDFWRMVLQEKCQVVIMLCDFYENNLEKCFQYFPSTPGASIKIGQYTITNFFQGESGIESVKWSVLEVCNGKRKVLINSFHYYSWPDHLAPLNPGIVIDLMQLSKAKSDVRPIVVHCSAGIGRTGKNGQGHKLSGPVRQKESPA</sequence>
<dbReference type="CDD" id="cd00047">
    <property type="entry name" value="PTPc"/>
    <property type="match status" value="1"/>
</dbReference>
<dbReference type="AlphaFoldDB" id="A0A914PE25"/>
<organism evidence="4 5">
    <name type="scientific">Panagrolaimus davidi</name>
    <dbReference type="NCBI Taxonomy" id="227884"/>
    <lineage>
        <taxon>Eukaryota</taxon>
        <taxon>Metazoa</taxon>
        <taxon>Ecdysozoa</taxon>
        <taxon>Nematoda</taxon>
        <taxon>Chromadorea</taxon>
        <taxon>Rhabditida</taxon>
        <taxon>Tylenchina</taxon>
        <taxon>Panagrolaimomorpha</taxon>
        <taxon>Panagrolaimoidea</taxon>
        <taxon>Panagrolaimidae</taxon>
        <taxon>Panagrolaimus</taxon>
    </lineage>
</organism>
<evidence type="ECO:0000313" key="4">
    <source>
        <dbReference type="Proteomes" id="UP000887578"/>
    </source>
</evidence>
<name>A0A914PE25_9BILA</name>
<dbReference type="PROSITE" id="PS50055">
    <property type="entry name" value="TYR_PHOSPHATASE_PTP"/>
    <property type="match status" value="1"/>
</dbReference>
<evidence type="ECO:0000256" key="1">
    <source>
        <dbReference type="SAM" id="MobiDB-lite"/>
    </source>
</evidence>
<keyword evidence="4" id="KW-1185">Reference proteome</keyword>
<dbReference type="InterPro" id="IPR016130">
    <property type="entry name" value="Tyr_Pase_AS"/>
</dbReference>
<dbReference type="SUPFAM" id="SSF52799">
    <property type="entry name" value="(Phosphotyrosine protein) phosphatases II"/>
    <property type="match status" value="1"/>
</dbReference>
<proteinExistence type="predicted"/>
<dbReference type="Proteomes" id="UP000887578">
    <property type="component" value="Unplaced"/>
</dbReference>
<dbReference type="PANTHER" id="PTHR46163:SF10">
    <property type="entry name" value="PROTEIN-TYROSINE PHOSPHATASE-RELATED"/>
    <property type="match status" value="1"/>
</dbReference>
<reference evidence="5" key="1">
    <citation type="submission" date="2022-11" db="UniProtKB">
        <authorList>
            <consortium name="WormBaseParasite"/>
        </authorList>
    </citation>
    <scope>IDENTIFICATION</scope>
</reference>
<feature type="region of interest" description="Disordered" evidence="1">
    <location>
        <begin position="140"/>
        <end position="159"/>
    </location>
</feature>
<dbReference type="InterPro" id="IPR052782">
    <property type="entry name" value="Oocyte-zygote_transition_reg"/>
</dbReference>
<feature type="domain" description="Tyrosine specific protein phosphatases" evidence="3">
    <location>
        <begin position="113"/>
        <end position="140"/>
    </location>
</feature>
<dbReference type="GO" id="GO:0004725">
    <property type="term" value="F:protein tyrosine phosphatase activity"/>
    <property type="evidence" value="ECO:0007669"/>
    <property type="project" value="InterPro"/>
</dbReference>